<evidence type="ECO:0000313" key="1">
    <source>
        <dbReference type="EMBL" id="MDU9693240.1"/>
    </source>
</evidence>
<gene>
    <name evidence="1" type="ORF">O0Q50_18860</name>
</gene>
<dbReference type="RefSeq" id="WP_316910468.1">
    <property type="nucleotide sequence ID" value="NZ_JAPTGD010000002.1"/>
</dbReference>
<protein>
    <submittedName>
        <fullName evidence="1">Uncharacterized protein</fullName>
    </submittedName>
</protein>
<dbReference type="EMBL" id="JAPTGD010000002">
    <property type="protein sequence ID" value="MDU9693240.1"/>
    <property type="molecule type" value="Genomic_DNA"/>
</dbReference>
<organism evidence="1 2">
    <name type="scientific">Priestia aryabhattai</name>
    <name type="common">Bacillus aryabhattai</name>
    <dbReference type="NCBI Taxonomy" id="412384"/>
    <lineage>
        <taxon>Bacteria</taxon>
        <taxon>Bacillati</taxon>
        <taxon>Bacillota</taxon>
        <taxon>Bacilli</taxon>
        <taxon>Bacillales</taxon>
        <taxon>Bacillaceae</taxon>
        <taxon>Priestia</taxon>
    </lineage>
</organism>
<accession>A0AAX6NC38</accession>
<reference evidence="1" key="2">
    <citation type="submission" date="2022-12" db="EMBL/GenBank/DDBJ databases">
        <authorList>
            <person name="Dechsakulwatana C."/>
            <person name="Rungsihiranrut A."/>
            <person name="Muangchinda C."/>
            <person name="Ningthoujam R."/>
            <person name="Klankeo P."/>
            <person name="Pinyakong O."/>
        </authorList>
    </citation>
    <scope>NUCLEOTIDE SEQUENCE</scope>
    <source>
        <strain evidence="1">TL01-2</strain>
    </source>
</reference>
<proteinExistence type="predicted"/>
<dbReference type="AlphaFoldDB" id="A0AAX6NC38"/>
<sequence>MFKVWIQEEKVSSGFLRDTGHHLAIDGHIKKVYNINAQKGEDQVDDNKKYLQEFLIQQNKYPLYFTIVGYEEYDELEEILKRGSLQYKLNLLEESRPYWTNGKNLKYHPPCFTVEVINEEALVYILKETYWLPTQNEFYAISTSENLYFNLEEVMEWGKKKKRSAPHFKSEENSTFITIFHDGYGFYLFSNEEKYSSLEKLCTNLPSNTDIRQINDDLVNGGWD</sequence>
<evidence type="ECO:0000313" key="2">
    <source>
        <dbReference type="Proteomes" id="UP001269400"/>
    </source>
</evidence>
<reference evidence="1" key="1">
    <citation type="journal article" date="2022" name="J Environ Chem Eng">
        <title>Biodegradation of petroleum oil using a constructed nonpathogenic and heavy metal-tolerant bacterial consortium isolated from marine sponges.</title>
        <authorList>
            <person name="Dechsakulwatana C."/>
            <person name="Rungsihiranrut A."/>
            <person name="Muangchinda C."/>
            <person name="Ningthoujam R."/>
            <person name="Klankeo P."/>
            <person name="Pinyakong O."/>
        </authorList>
    </citation>
    <scope>NUCLEOTIDE SEQUENCE</scope>
    <source>
        <strain evidence="1">TL01-2</strain>
    </source>
</reference>
<dbReference type="Proteomes" id="UP001269400">
    <property type="component" value="Unassembled WGS sequence"/>
</dbReference>
<comment type="caution">
    <text evidence="1">The sequence shown here is derived from an EMBL/GenBank/DDBJ whole genome shotgun (WGS) entry which is preliminary data.</text>
</comment>
<name>A0AAX6NC38_PRIAR</name>